<dbReference type="InterPro" id="IPR036291">
    <property type="entry name" value="NAD(P)-bd_dom_sf"/>
</dbReference>
<dbReference type="Pfam" id="PF13727">
    <property type="entry name" value="CoA_binding_3"/>
    <property type="match status" value="1"/>
</dbReference>
<gene>
    <name evidence="4" type="primary">capD_1</name>
    <name evidence="4" type="ORF">D791_03239</name>
</gene>
<dbReference type="Proteomes" id="UP000019464">
    <property type="component" value="Unassembled WGS sequence"/>
</dbReference>
<dbReference type="EMBL" id="AONB01000020">
    <property type="protein sequence ID" value="EXJ09744.1"/>
    <property type="molecule type" value="Genomic_DNA"/>
</dbReference>
<reference evidence="4 5" key="2">
    <citation type="journal article" date="2015" name="Syst. Appl. Microbiol.">
        <title>Nitrincola nitratireducens sp. nov. isolated from a haloalkaline crater lake.</title>
        <authorList>
            <person name="Singh A."/>
            <person name="Vaidya B."/>
            <person name="Tanuku N.R."/>
            <person name="Pinnaka A.K."/>
        </authorList>
    </citation>
    <scope>NUCLEOTIDE SEQUENCE [LARGE SCALE GENOMIC DNA]</scope>
    <source>
        <strain evidence="4 5">AK23</strain>
    </source>
</reference>
<feature type="transmembrane region" description="Helical" evidence="2">
    <location>
        <begin position="90"/>
        <end position="109"/>
    </location>
</feature>
<accession>W9URL2</accession>
<feature type="transmembrane region" description="Helical" evidence="2">
    <location>
        <begin position="53"/>
        <end position="78"/>
    </location>
</feature>
<proteinExistence type="inferred from homology"/>
<dbReference type="RefSeq" id="WP_051514584.1">
    <property type="nucleotide sequence ID" value="NZ_AONB01000020.1"/>
</dbReference>
<sequence length="649" mass="72390">MSNFKKTDFFHSKLMQLSRYQKRLLMVMADAVALPLALWSAFALRFSELWPEAYLYPAAILFILLPVMGILIFIRIGLYRAVIRYIGSQMIWTVVSGVLILSMMLWAAAFVIKIEPFPRTVPVNFAIIALIYVGGTRFLMRSYYQWSLGLFIDKSPVLIYGAGESGVQLCRSLESHHEYKCVGFLDDDPLLIGSNVTGCKVFDPKHLSTLIEARNVSAVFLAMPSISAKARRDILQRLEEFPVHVKTLPSMHEILAGESITSLREVQIEDLLGRDPVPPIRELIDDSIDNKVVMVTGAGGSIGSEICRQVLKNTPRCLVLYERSEYALYAIEQELTLLSKTLGINVPRISLLGSVTNKQRIDDVLSRFQVQTLYHAAAYKHVPLVEHNILEGIENNVLGTKILAEAALRAKVERFVLISTDKAVRPTNVMGATKRLAELILQDLAQQSSQSTSETIYSMVRFGNVLGSSGSVVPLFRKQIEEGGPVTVTHPEITRYFMTIPEAANLVIQAGSMAKGGDVFVLDMGEPVTITDLAKRMIRLMGFSVKDEHNTRGDIAIEYTGLRPGEKLYEELLIGDNVTRTQHPKIMRANEEMLSPDVLQQTLVELETAVHQNQVDVARECLTRSVSGFTPSDACVDWMTTSLPPMHYA</sequence>
<dbReference type="CDD" id="cd05237">
    <property type="entry name" value="UDP_invert_4-6DH_SDR_e"/>
    <property type="match status" value="1"/>
</dbReference>
<evidence type="ECO:0000256" key="2">
    <source>
        <dbReference type="SAM" id="Phobius"/>
    </source>
</evidence>
<dbReference type="PANTHER" id="PTHR43318:SF1">
    <property type="entry name" value="POLYSACCHARIDE BIOSYNTHESIS PROTEIN EPSC-RELATED"/>
    <property type="match status" value="1"/>
</dbReference>
<dbReference type="STRING" id="1229521.D791_03239"/>
<comment type="caution">
    <text evidence="4">The sequence shown here is derived from an EMBL/GenBank/DDBJ whole genome shotgun (WGS) entry which is preliminary data.</text>
</comment>
<dbReference type="InterPro" id="IPR051203">
    <property type="entry name" value="Polysaccharide_Synthase-Rel"/>
</dbReference>
<comment type="similarity">
    <text evidence="1">Belongs to the polysaccharide synthase family.</text>
</comment>
<protein>
    <submittedName>
        <fullName evidence="4">UDP-glucose 4-epimerase</fullName>
        <ecNumber evidence="4">5.1.3.2</ecNumber>
    </submittedName>
</protein>
<dbReference type="InterPro" id="IPR003869">
    <property type="entry name" value="Polysac_CapD-like"/>
</dbReference>
<organism evidence="4 5">
    <name type="scientific">Nitrincola nitratireducens</name>
    <dbReference type="NCBI Taxonomy" id="1229521"/>
    <lineage>
        <taxon>Bacteria</taxon>
        <taxon>Pseudomonadati</taxon>
        <taxon>Pseudomonadota</taxon>
        <taxon>Gammaproteobacteria</taxon>
        <taxon>Oceanospirillales</taxon>
        <taxon>Oceanospirillaceae</taxon>
        <taxon>Nitrincola</taxon>
    </lineage>
</organism>
<dbReference type="AlphaFoldDB" id="W9URL2"/>
<dbReference type="EC" id="5.1.3.2" evidence="4"/>
<dbReference type="PANTHER" id="PTHR43318">
    <property type="entry name" value="UDP-N-ACETYLGLUCOSAMINE 4,6-DEHYDRATASE"/>
    <property type="match status" value="1"/>
</dbReference>
<dbReference type="InterPro" id="IPR029063">
    <property type="entry name" value="SAM-dependent_MTases_sf"/>
</dbReference>
<dbReference type="Gene3D" id="3.40.50.720">
    <property type="entry name" value="NAD(P)-binding Rossmann-like Domain"/>
    <property type="match status" value="2"/>
</dbReference>
<evidence type="ECO:0000313" key="4">
    <source>
        <dbReference type="EMBL" id="EXJ09744.1"/>
    </source>
</evidence>
<keyword evidence="2" id="KW-0472">Membrane</keyword>
<dbReference type="GO" id="GO:0003978">
    <property type="term" value="F:UDP-glucose 4-epimerase activity"/>
    <property type="evidence" value="ECO:0007669"/>
    <property type="project" value="UniProtKB-EC"/>
</dbReference>
<evidence type="ECO:0000259" key="3">
    <source>
        <dbReference type="Pfam" id="PF02719"/>
    </source>
</evidence>
<reference evidence="5" key="1">
    <citation type="submission" date="2012-11" db="EMBL/GenBank/DDBJ databases">
        <authorList>
            <person name="Singh A."/>
            <person name="Pinnaka A.K."/>
            <person name="Vaidya B."/>
        </authorList>
    </citation>
    <scope>NUCLEOTIDE SEQUENCE [LARGE SCALE GENOMIC DNA]</scope>
    <source>
        <strain evidence="5">AK23</strain>
    </source>
</reference>
<evidence type="ECO:0000256" key="1">
    <source>
        <dbReference type="ARBA" id="ARBA00007430"/>
    </source>
</evidence>
<dbReference type="SUPFAM" id="SSF53335">
    <property type="entry name" value="S-adenosyl-L-methionine-dependent methyltransferases"/>
    <property type="match status" value="1"/>
</dbReference>
<feature type="domain" description="Polysaccharide biosynthesis protein CapD-like" evidence="3">
    <location>
        <begin position="293"/>
        <end position="590"/>
    </location>
</feature>
<keyword evidence="2" id="KW-0812">Transmembrane</keyword>
<dbReference type="Pfam" id="PF02719">
    <property type="entry name" value="Polysacc_synt_2"/>
    <property type="match status" value="1"/>
</dbReference>
<name>W9URL2_9GAMM</name>
<keyword evidence="2" id="KW-1133">Transmembrane helix</keyword>
<keyword evidence="4" id="KW-0413">Isomerase</keyword>
<keyword evidence="5" id="KW-1185">Reference proteome</keyword>
<evidence type="ECO:0000313" key="5">
    <source>
        <dbReference type="Proteomes" id="UP000019464"/>
    </source>
</evidence>
<dbReference type="SUPFAM" id="SSF51735">
    <property type="entry name" value="NAD(P)-binding Rossmann-fold domains"/>
    <property type="match status" value="1"/>
</dbReference>
<dbReference type="PATRIC" id="fig|1229521.3.peg.3275"/>